<evidence type="ECO:0000313" key="2">
    <source>
        <dbReference type="Proteomes" id="UP000199256"/>
    </source>
</evidence>
<organism evidence="1 2">
    <name type="scientific">Ectothiorhodospira marina</name>
    <dbReference type="NCBI Taxonomy" id="1396821"/>
    <lineage>
        <taxon>Bacteria</taxon>
        <taxon>Pseudomonadati</taxon>
        <taxon>Pseudomonadota</taxon>
        <taxon>Gammaproteobacteria</taxon>
        <taxon>Chromatiales</taxon>
        <taxon>Ectothiorhodospiraceae</taxon>
        <taxon>Ectothiorhodospira</taxon>
    </lineage>
</organism>
<reference evidence="2" key="1">
    <citation type="submission" date="2016-10" db="EMBL/GenBank/DDBJ databases">
        <authorList>
            <person name="Varghese N."/>
            <person name="Submissions S."/>
        </authorList>
    </citation>
    <scope>NUCLEOTIDE SEQUENCE [LARGE SCALE GENOMIC DNA]</scope>
    <source>
        <strain evidence="2">DSM 241</strain>
    </source>
</reference>
<dbReference type="AlphaFoldDB" id="A0A1H7RH47"/>
<proteinExistence type="predicted"/>
<protein>
    <recommendedName>
        <fullName evidence="3">Sporulation related domain-containing protein</fullName>
    </recommendedName>
</protein>
<accession>A0A1H7RH47</accession>
<dbReference type="OrthoDB" id="7058146at2"/>
<dbReference type="STRING" id="1396821.SAMN05444515_12235"/>
<keyword evidence="2" id="KW-1185">Reference proteome</keyword>
<evidence type="ECO:0000313" key="1">
    <source>
        <dbReference type="EMBL" id="SEL58647.1"/>
    </source>
</evidence>
<dbReference type="EMBL" id="FOAA01000022">
    <property type="protein sequence ID" value="SEL58647.1"/>
    <property type="molecule type" value="Genomic_DNA"/>
</dbReference>
<name>A0A1H7RH47_9GAMM</name>
<dbReference type="Proteomes" id="UP000199256">
    <property type="component" value="Unassembled WGS sequence"/>
</dbReference>
<evidence type="ECO:0008006" key="3">
    <source>
        <dbReference type="Google" id="ProtNLM"/>
    </source>
</evidence>
<dbReference type="RefSeq" id="WP_090255581.1">
    <property type="nucleotide sequence ID" value="NZ_FOAA01000022.1"/>
</dbReference>
<sequence length="215" mass="23681">MRVLFVLLVLFNLGYLGFVLWSDAPSSPSAAISPVSVDRPDVPLLQRLGEQQPPAPGSQVQASTWGCFSLGPFDDDLVARRALLDWEAAGARGMIRPAQAARPASYWVILPPHDGSQGAAAARQRLNDEGVDDHYVITEGEHEQGLSLGLFSSKERARRRQVQIQGLGLGLEPRVMTRYREQTVYWVDLEIHRALDVDARPAVGPGLHWQARVCP</sequence>
<gene>
    <name evidence="1" type="ORF">SAMN05444515_12235</name>
</gene>